<evidence type="ECO:0000256" key="1">
    <source>
        <dbReference type="SAM" id="MobiDB-lite"/>
    </source>
</evidence>
<dbReference type="AlphaFoldDB" id="A0A9C6TZY2"/>
<reference evidence="3" key="1">
    <citation type="submission" date="2025-08" db="UniProtKB">
        <authorList>
            <consortium name="RefSeq"/>
        </authorList>
    </citation>
    <scope>IDENTIFICATION</scope>
    <source>
        <tissue evidence="3">Whole organism</tissue>
    </source>
</reference>
<sequence>MADQDVLGKPVGGLCRNASQLVPGKEYKIKYVYQELSRFTNFVTKNYDMKTICVYEDLDLLFYTYLCKDYDNKTAGQIKEYNDNIKAGHNIRLIYYGSVGNYNMTRLLTHGQKPNNETKQGMKAITNAQTNTFFLKRKKDDDDDDRSNRKIAKTSSEESSAQ</sequence>
<proteinExistence type="predicted"/>
<organism evidence="2 3">
    <name type="scientific">Frankliniella occidentalis</name>
    <name type="common">Western flower thrips</name>
    <name type="synonym">Euthrips occidentalis</name>
    <dbReference type="NCBI Taxonomy" id="133901"/>
    <lineage>
        <taxon>Eukaryota</taxon>
        <taxon>Metazoa</taxon>
        <taxon>Ecdysozoa</taxon>
        <taxon>Arthropoda</taxon>
        <taxon>Hexapoda</taxon>
        <taxon>Insecta</taxon>
        <taxon>Pterygota</taxon>
        <taxon>Neoptera</taxon>
        <taxon>Paraneoptera</taxon>
        <taxon>Thysanoptera</taxon>
        <taxon>Terebrantia</taxon>
        <taxon>Thripoidea</taxon>
        <taxon>Thripidae</taxon>
        <taxon>Frankliniella</taxon>
    </lineage>
</organism>
<keyword evidence="2" id="KW-1185">Reference proteome</keyword>
<dbReference type="RefSeq" id="XP_052123550.1">
    <property type="nucleotide sequence ID" value="XM_052267590.1"/>
</dbReference>
<feature type="compositionally biased region" description="Polar residues" evidence="1">
    <location>
        <begin position="153"/>
        <end position="162"/>
    </location>
</feature>
<dbReference type="KEGG" id="foc:127749447"/>
<dbReference type="GeneID" id="127749447"/>
<dbReference type="Proteomes" id="UP000504606">
    <property type="component" value="Unplaced"/>
</dbReference>
<evidence type="ECO:0000313" key="2">
    <source>
        <dbReference type="Proteomes" id="UP000504606"/>
    </source>
</evidence>
<name>A0A9C6TZY2_FRAOC</name>
<protein>
    <submittedName>
        <fullName evidence="3">Uncharacterized protein LOC127749447</fullName>
    </submittedName>
</protein>
<accession>A0A9C6TZY2</accession>
<evidence type="ECO:0000313" key="3">
    <source>
        <dbReference type="RefSeq" id="XP_052123550.1"/>
    </source>
</evidence>
<feature type="region of interest" description="Disordered" evidence="1">
    <location>
        <begin position="134"/>
        <end position="162"/>
    </location>
</feature>
<gene>
    <name evidence="3" type="primary">LOC127749447</name>
</gene>